<accession>A0A9D7FRA5</accession>
<evidence type="ECO:0000313" key="2">
    <source>
        <dbReference type="EMBL" id="MBK5072045.1"/>
    </source>
</evidence>
<reference evidence="3 5" key="1">
    <citation type="submission" date="2020-11" db="EMBL/GenBank/DDBJ databases">
        <title>Insectihabitans protaetiae gen. nov. sp. nov. and Insectihabitans allomyrinae sp. nov., isolated from larvae of Protaetia brevitarsis seulensis and Allomyrina dichotoma, respectively.</title>
        <authorList>
            <person name="Lee S.D."/>
            <person name="Byeon Y.-S."/>
            <person name="Kim S.-M."/>
            <person name="Yang H.L."/>
            <person name="Kim I.S."/>
        </authorList>
    </citation>
    <scope>NUCLEOTIDE SEQUENCE</scope>
    <source>
        <strain evidence="3">CWB-B4</strain>
        <strain evidence="2 5">CWB-B43</strain>
    </source>
</reference>
<dbReference type="GO" id="GO:0004519">
    <property type="term" value="F:endonuclease activity"/>
    <property type="evidence" value="ECO:0007669"/>
    <property type="project" value="UniProtKB-KW"/>
</dbReference>
<dbReference type="EMBL" id="JADRCP010000001">
    <property type="protein sequence ID" value="MBK5175354.1"/>
    <property type="molecule type" value="Genomic_DNA"/>
</dbReference>
<dbReference type="InterPro" id="IPR003615">
    <property type="entry name" value="HNH_nuc"/>
</dbReference>
<dbReference type="OrthoDB" id="529575at2"/>
<dbReference type="AlphaFoldDB" id="A0A9D7FRA5"/>
<protein>
    <submittedName>
        <fullName evidence="3">HNH endonuclease</fullName>
    </submittedName>
</protein>
<name>A0A9D7FRA5_9GAMM</name>
<keyword evidence="3" id="KW-0378">Hydrolase</keyword>
<feature type="domain" description="HNH nuclease" evidence="1">
    <location>
        <begin position="208"/>
        <end position="259"/>
    </location>
</feature>
<organism evidence="3 4">
    <name type="scientific">Limnobaculum xujianqingii</name>
    <dbReference type="NCBI Taxonomy" id="2738837"/>
    <lineage>
        <taxon>Bacteria</taxon>
        <taxon>Pseudomonadati</taxon>
        <taxon>Pseudomonadota</taxon>
        <taxon>Gammaproteobacteria</taxon>
        <taxon>Enterobacterales</taxon>
        <taxon>Budviciaceae</taxon>
        <taxon>Limnobaculum</taxon>
    </lineage>
</organism>
<comment type="caution">
    <text evidence="3">The sequence shown here is derived from an EMBL/GenBank/DDBJ whole genome shotgun (WGS) entry which is preliminary data.</text>
</comment>
<dbReference type="RefSeq" id="WP_140919625.1">
    <property type="nucleotide sequence ID" value="NZ_JABMLK010000002.1"/>
</dbReference>
<sequence>MKKRFFWVNHKQTGKQERENNYIWAPKTKSNGARNVPYDNLLKVREGDIIFSYSSVIQAYGVAKGIAYSAEKPNEFGKAGDAWNKDGWKVDVKFHEVKHKIKPSDYINQLAPLLNAKHFPISPKTGFGMQSCYLAEISDELGLLLLSLTETESFAESFICRDVVAEQEEINLIEEDKNLTTTEKERLISSRVGQGAFRKDVIKLEPICRVTKISDTTFLKASHIKPWSESNNLERLDPYNGLMLAPHVDHLFDKGWISFADNGDMMVSPQLKPQVFSQLGLKKCNVGSFSAKTCRYLDWHRSELYKK</sequence>
<evidence type="ECO:0000313" key="3">
    <source>
        <dbReference type="EMBL" id="MBK5175354.1"/>
    </source>
</evidence>
<dbReference type="Proteomes" id="UP000807542">
    <property type="component" value="Unassembled WGS sequence"/>
</dbReference>
<keyword evidence="3" id="KW-0540">Nuclease</keyword>
<dbReference type="Pfam" id="PF13391">
    <property type="entry name" value="HNH_2"/>
    <property type="match status" value="1"/>
</dbReference>
<keyword evidence="3" id="KW-0255">Endonuclease</keyword>
<keyword evidence="5" id="KW-1185">Reference proteome</keyword>
<proteinExistence type="predicted"/>
<gene>
    <name evidence="3" type="ORF">I2492_03300</name>
    <name evidence="2" type="ORF">I2493_03300</name>
</gene>
<evidence type="ECO:0000313" key="5">
    <source>
        <dbReference type="Proteomes" id="UP001296969"/>
    </source>
</evidence>
<dbReference type="EMBL" id="JADRCQ010000001">
    <property type="protein sequence ID" value="MBK5072045.1"/>
    <property type="molecule type" value="Genomic_DNA"/>
</dbReference>
<dbReference type="Proteomes" id="UP001296969">
    <property type="component" value="Unassembled WGS sequence"/>
</dbReference>
<evidence type="ECO:0000259" key="1">
    <source>
        <dbReference type="Pfam" id="PF13391"/>
    </source>
</evidence>
<evidence type="ECO:0000313" key="4">
    <source>
        <dbReference type="Proteomes" id="UP000807542"/>
    </source>
</evidence>